<proteinExistence type="predicted"/>
<dbReference type="Proteomes" id="UP001346149">
    <property type="component" value="Unassembled WGS sequence"/>
</dbReference>
<evidence type="ECO:0000313" key="1">
    <source>
        <dbReference type="EMBL" id="KAK4778620.1"/>
    </source>
</evidence>
<dbReference type="EMBL" id="JAXQNO010000017">
    <property type="protein sequence ID" value="KAK4778620.1"/>
    <property type="molecule type" value="Genomic_DNA"/>
</dbReference>
<organism evidence="1 2">
    <name type="scientific">Trapa natans</name>
    <name type="common">Water chestnut</name>
    <dbReference type="NCBI Taxonomy" id="22666"/>
    <lineage>
        <taxon>Eukaryota</taxon>
        <taxon>Viridiplantae</taxon>
        <taxon>Streptophyta</taxon>
        <taxon>Embryophyta</taxon>
        <taxon>Tracheophyta</taxon>
        <taxon>Spermatophyta</taxon>
        <taxon>Magnoliopsida</taxon>
        <taxon>eudicotyledons</taxon>
        <taxon>Gunneridae</taxon>
        <taxon>Pentapetalae</taxon>
        <taxon>rosids</taxon>
        <taxon>malvids</taxon>
        <taxon>Myrtales</taxon>
        <taxon>Lythraceae</taxon>
        <taxon>Trapa</taxon>
    </lineage>
</organism>
<accession>A0AAN7L4Q5</accession>
<evidence type="ECO:0000313" key="2">
    <source>
        <dbReference type="Proteomes" id="UP001346149"/>
    </source>
</evidence>
<sequence length="136" mass="14914">MPTNCLDEFLSVSSDDLSHTPTIPPFHYSLTVSLSVCLLNFRKRHRPSTGIGIRLLWIKETSNRAGCTCIGKPPKCLLALLILLLLSECIVSFVSLAPDLLLAETLLFSPVLSDLVLSKVNRRVDLSSQIACLFCG</sequence>
<keyword evidence="2" id="KW-1185">Reference proteome</keyword>
<name>A0AAN7L4Q5_TRANT</name>
<gene>
    <name evidence="1" type="ORF">SAY86_006148</name>
</gene>
<protein>
    <submittedName>
        <fullName evidence="1">Uncharacterized protein</fullName>
    </submittedName>
</protein>
<reference evidence="1 2" key="1">
    <citation type="journal article" date="2023" name="Hortic Res">
        <title>Pangenome of water caltrop reveals structural variations and asymmetric subgenome divergence after allopolyploidization.</title>
        <authorList>
            <person name="Zhang X."/>
            <person name="Chen Y."/>
            <person name="Wang L."/>
            <person name="Yuan Y."/>
            <person name="Fang M."/>
            <person name="Shi L."/>
            <person name="Lu R."/>
            <person name="Comes H.P."/>
            <person name="Ma Y."/>
            <person name="Chen Y."/>
            <person name="Huang G."/>
            <person name="Zhou Y."/>
            <person name="Zheng Z."/>
            <person name="Qiu Y."/>
        </authorList>
    </citation>
    <scope>NUCLEOTIDE SEQUENCE [LARGE SCALE GENOMIC DNA]</scope>
    <source>
        <strain evidence="1">F231</strain>
    </source>
</reference>
<dbReference type="AlphaFoldDB" id="A0AAN7L4Q5"/>
<comment type="caution">
    <text evidence="1">The sequence shown here is derived from an EMBL/GenBank/DDBJ whole genome shotgun (WGS) entry which is preliminary data.</text>
</comment>